<comment type="subcellular location">
    <subcellularLocation>
        <location evidence="1">Membrane</location>
        <topology evidence="1">Multi-pass membrane protein</topology>
    </subcellularLocation>
</comment>
<evidence type="ECO:0000259" key="7">
    <source>
        <dbReference type="PROSITE" id="PS50850"/>
    </source>
</evidence>
<dbReference type="OrthoDB" id="4160219at2759"/>
<keyword evidence="2 6" id="KW-0812">Transmembrane</keyword>
<gene>
    <name evidence="8" type="ORF">PAC_09753</name>
</gene>
<feature type="domain" description="Major facilitator superfamily (MFS) profile" evidence="7">
    <location>
        <begin position="64"/>
        <end position="554"/>
    </location>
</feature>
<feature type="transmembrane region" description="Helical" evidence="6">
    <location>
        <begin position="414"/>
        <end position="437"/>
    </location>
</feature>
<evidence type="ECO:0000256" key="3">
    <source>
        <dbReference type="ARBA" id="ARBA00022989"/>
    </source>
</evidence>
<feature type="transmembrane region" description="Helical" evidence="6">
    <location>
        <begin position="186"/>
        <end position="211"/>
    </location>
</feature>
<dbReference type="PANTHER" id="PTHR23501">
    <property type="entry name" value="MAJOR FACILITATOR SUPERFAMILY"/>
    <property type="match status" value="1"/>
</dbReference>
<feature type="transmembrane region" description="Helical" evidence="6">
    <location>
        <begin position="284"/>
        <end position="305"/>
    </location>
</feature>
<keyword evidence="4 6" id="KW-0472">Membrane</keyword>
<feature type="transmembrane region" description="Helical" evidence="6">
    <location>
        <begin position="458"/>
        <end position="478"/>
    </location>
</feature>
<feature type="transmembrane region" description="Helical" evidence="6">
    <location>
        <begin position="159"/>
        <end position="179"/>
    </location>
</feature>
<dbReference type="PANTHER" id="PTHR23501:SF6">
    <property type="entry name" value="MULTIDRUG TRANSPORTER, PUTATIVE (AFU_ORTHOLOGUE AFUA_3G14560)-RELATED"/>
    <property type="match status" value="1"/>
</dbReference>
<name>A0A1L7X4B2_9HELO</name>
<dbReference type="InterPro" id="IPR020846">
    <property type="entry name" value="MFS_dom"/>
</dbReference>
<dbReference type="GO" id="GO:0015174">
    <property type="term" value="F:basic amino acid transmembrane transporter activity"/>
    <property type="evidence" value="ECO:0007669"/>
    <property type="project" value="TreeGrafter"/>
</dbReference>
<dbReference type="Gene3D" id="1.20.1250.20">
    <property type="entry name" value="MFS general substrate transporter like domains"/>
    <property type="match status" value="2"/>
</dbReference>
<evidence type="ECO:0000256" key="4">
    <source>
        <dbReference type="ARBA" id="ARBA00023136"/>
    </source>
</evidence>
<dbReference type="PROSITE" id="PS50850">
    <property type="entry name" value="MFS"/>
    <property type="match status" value="1"/>
</dbReference>
<dbReference type="SUPFAM" id="SSF103473">
    <property type="entry name" value="MFS general substrate transporter"/>
    <property type="match status" value="1"/>
</dbReference>
<evidence type="ECO:0000256" key="5">
    <source>
        <dbReference type="SAM" id="MobiDB-lite"/>
    </source>
</evidence>
<feature type="transmembrane region" description="Helical" evidence="6">
    <location>
        <begin position="61"/>
        <end position="83"/>
    </location>
</feature>
<feature type="transmembrane region" description="Helical" evidence="6">
    <location>
        <begin position="360"/>
        <end position="380"/>
    </location>
</feature>
<evidence type="ECO:0000313" key="9">
    <source>
        <dbReference type="Proteomes" id="UP000184330"/>
    </source>
</evidence>
<keyword evidence="3 6" id="KW-1133">Transmembrane helix</keyword>
<dbReference type="Pfam" id="PF07690">
    <property type="entry name" value="MFS_1"/>
    <property type="match status" value="1"/>
</dbReference>
<feature type="transmembrane region" description="Helical" evidence="6">
    <location>
        <begin position="95"/>
        <end position="116"/>
    </location>
</feature>
<dbReference type="AlphaFoldDB" id="A0A1L7X4B2"/>
<sequence length="588" mass="62013">MASGSRAGSVSVGEESPLLGEQRNIKVDDASSETLTGSQSADEEDLLDPDRANQQVGKGRGFFIVLSLWGLIFLQAANMSGITTTQSKIAEDLDAFAAASWFTSAYLIAMSSTSPLSARLAQVFSPRPCVLVASIFFAVGGVIASQAPSLGWFLVGRAIQGLGGAGIMTISFILVLELSGKKRRGLYIGLVNTGFTIGVSFGAVVAGALLPVMGWRFLFWIQSPLALLFGTGIFFSIPSHFTSGHKDDGSSVKQKLARIDYLGAITLTTTISLFLFGLSSQNILWKPIVASFLLLIVFIFIELYIVPEPIVPISVLKSRGALLSCVAQLGIMASRWTILFYAPAYAIAVRGWSPASAGSILIPTNLGFAVGGILAGGLHIKRTGSFWLPSIISYSSFSLTIALLSQISNQNTPIPLFILAVFANGLCIGSALNYTLAHLLHLTPPSTHFISTSLLTTFRGFAGSFGSAIGGGLFVRVLKSKLESGFDDNGGLEGREDLVRRLLGSPALVKSLTGAEKAAAVGSYVGALKELFVAGTGLAVLMVVIQALTGWKEPEEAKEELNGGGGRVESGLIGVEDEEWEEGMEQGV</sequence>
<keyword evidence="9" id="KW-1185">Reference proteome</keyword>
<feature type="compositionally biased region" description="Low complexity" evidence="5">
    <location>
        <begin position="1"/>
        <end position="16"/>
    </location>
</feature>
<evidence type="ECO:0000256" key="1">
    <source>
        <dbReference type="ARBA" id="ARBA00004141"/>
    </source>
</evidence>
<evidence type="ECO:0000313" key="8">
    <source>
        <dbReference type="EMBL" id="CZR59859.1"/>
    </source>
</evidence>
<evidence type="ECO:0000256" key="2">
    <source>
        <dbReference type="ARBA" id="ARBA00022692"/>
    </source>
</evidence>
<proteinExistence type="predicted"/>
<dbReference type="InterPro" id="IPR036259">
    <property type="entry name" value="MFS_trans_sf"/>
</dbReference>
<evidence type="ECO:0000256" key="6">
    <source>
        <dbReference type="SAM" id="Phobius"/>
    </source>
</evidence>
<reference evidence="8 9" key="1">
    <citation type="submission" date="2016-03" db="EMBL/GenBank/DDBJ databases">
        <authorList>
            <person name="Ploux O."/>
        </authorList>
    </citation>
    <scope>NUCLEOTIDE SEQUENCE [LARGE SCALE GENOMIC DNA]</scope>
    <source>
        <strain evidence="8 9">UAMH 11012</strain>
    </source>
</reference>
<dbReference type="InterPro" id="IPR011701">
    <property type="entry name" value="MFS"/>
</dbReference>
<feature type="transmembrane region" description="Helical" evidence="6">
    <location>
        <begin position="217"/>
        <end position="238"/>
    </location>
</feature>
<dbReference type="GO" id="GO:0000329">
    <property type="term" value="C:fungal-type vacuole membrane"/>
    <property type="evidence" value="ECO:0007669"/>
    <property type="project" value="TreeGrafter"/>
</dbReference>
<dbReference type="Proteomes" id="UP000184330">
    <property type="component" value="Unassembled WGS sequence"/>
</dbReference>
<protein>
    <submittedName>
        <fullName evidence="8">Related to putative multidrug transporter</fullName>
    </submittedName>
</protein>
<feature type="region of interest" description="Disordered" evidence="5">
    <location>
        <begin position="1"/>
        <end position="48"/>
    </location>
</feature>
<feature type="transmembrane region" description="Helical" evidence="6">
    <location>
        <begin position="326"/>
        <end position="348"/>
    </location>
</feature>
<organism evidence="8 9">
    <name type="scientific">Phialocephala subalpina</name>
    <dbReference type="NCBI Taxonomy" id="576137"/>
    <lineage>
        <taxon>Eukaryota</taxon>
        <taxon>Fungi</taxon>
        <taxon>Dikarya</taxon>
        <taxon>Ascomycota</taxon>
        <taxon>Pezizomycotina</taxon>
        <taxon>Leotiomycetes</taxon>
        <taxon>Helotiales</taxon>
        <taxon>Mollisiaceae</taxon>
        <taxon>Phialocephala</taxon>
        <taxon>Phialocephala fortinii species complex</taxon>
    </lineage>
</organism>
<feature type="transmembrane region" description="Helical" evidence="6">
    <location>
        <begin position="128"/>
        <end position="147"/>
    </location>
</feature>
<accession>A0A1L7X4B2</accession>
<feature type="transmembrane region" description="Helical" evidence="6">
    <location>
        <begin position="259"/>
        <end position="278"/>
    </location>
</feature>
<dbReference type="EMBL" id="FJOG01000014">
    <property type="protein sequence ID" value="CZR59859.1"/>
    <property type="molecule type" value="Genomic_DNA"/>
</dbReference>
<feature type="transmembrane region" description="Helical" evidence="6">
    <location>
        <begin position="387"/>
        <end position="408"/>
    </location>
</feature>